<dbReference type="PANTHER" id="PTHR34138:SF1">
    <property type="entry name" value="CELL SHAPE-DETERMINING PROTEIN MREC"/>
    <property type="match status" value="1"/>
</dbReference>
<dbReference type="GO" id="GO:0005886">
    <property type="term" value="C:plasma membrane"/>
    <property type="evidence" value="ECO:0007669"/>
    <property type="project" value="TreeGrafter"/>
</dbReference>
<dbReference type="OrthoDB" id="9792313at2"/>
<keyword evidence="6" id="KW-0175">Coiled coil</keyword>
<evidence type="ECO:0000259" key="7">
    <source>
        <dbReference type="Pfam" id="PF04085"/>
    </source>
</evidence>
<dbReference type="RefSeq" id="WP_068697213.1">
    <property type="nucleotide sequence ID" value="NZ_CP014167.1"/>
</dbReference>
<dbReference type="Gene3D" id="2.40.10.340">
    <property type="entry name" value="Rod shape-determining protein MreC, domain 1"/>
    <property type="match status" value="1"/>
</dbReference>
<proteinExistence type="inferred from homology"/>
<organism evidence="8 9">
    <name type="scientific">Paenibacillus yonginensis</name>
    <dbReference type="NCBI Taxonomy" id="1462996"/>
    <lineage>
        <taxon>Bacteria</taxon>
        <taxon>Bacillati</taxon>
        <taxon>Bacillota</taxon>
        <taxon>Bacilli</taxon>
        <taxon>Bacillales</taxon>
        <taxon>Paenibacillaceae</taxon>
        <taxon>Paenibacillus</taxon>
    </lineage>
</organism>
<comment type="similarity">
    <text evidence="1 5">Belongs to the MreC family.</text>
</comment>
<dbReference type="EMBL" id="CP014167">
    <property type="protein sequence ID" value="ANS75501.1"/>
    <property type="molecule type" value="Genomic_DNA"/>
</dbReference>
<dbReference type="Gene3D" id="2.40.10.350">
    <property type="entry name" value="Rod shape-determining protein MreC, domain 2"/>
    <property type="match status" value="1"/>
</dbReference>
<evidence type="ECO:0000256" key="1">
    <source>
        <dbReference type="ARBA" id="ARBA00009369"/>
    </source>
</evidence>
<dbReference type="NCBIfam" id="TIGR00219">
    <property type="entry name" value="mreC"/>
    <property type="match status" value="1"/>
</dbReference>
<accession>A0A1B1N255</accession>
<evidence type="ECO:0000313" key="8">
    <source>
        <dbReference type="EMBL" id="ANS75501.1"/>
    </source>
</evidence>
<evidence type="ECO:0000256" key="4">
    <source>
        <dbReference type="ARBA" id="ARBA00032089"/>
    </source>
</evidence>
<dbReference type="InterPro" id="IPR042175">
    <property type="entry name" value="Cell/Rod_MreC_2"/>
</dbReference>
<feature type="coiled-coil region" evidence="6">
    <location>
        <begin position="72"/>
        <end position="116"/>
    </location>
</feature>
<evidence type="ECO:0000256" key="3">
    <source>
        <dbReference type="ARBA" id="ARBA00022960"/>
    </source>
</evidence>
<dbReference type="InterPro" id="IPR007221">
    <property type="entry name" value="MreC"/>
</dbReference>
<dbReference type="InterPro" id="IPR042177">
    <property type="entry name" value="Cell/Rod_1"/>
</dbReference>
<sequence>MLKLFKLLGNKRLFFLLMGLILFIAVMGFTLGPRAGLSWPEKFSKDTVGFVQYIVYKPVSYIAGFFEDISNLRSVQKENEELKIALAHYTRDKAKYNTIERENERLHQQLKFTEQQELLNKDYQYRIAHVVSVNNDPDNQTLVIDLGSRNGIKKDMAVTSDKGLVGTISQVSNFTATVKLLTTLDSKDPNSNAIAATVQGNENKSFGMIESYDQEKGMFLMTKIKSEDPLKKGDIIISSGLGGEFPRFMVIGTVESRQAGEFGLTDTAYIKPATEFSDWNELFVVVTPEVPQ</sequence>
<reference evidence="8 9" key="1">
    <citation type="submission" date="2016-01" db="EMBL/GenBank/DDBJ databases">
        <title>Complete Genome Sequence of Paenibacillus yonginensis DCY84, a novel Plant Growth-Promoting Bacteria with Elicitation of Induced Systemic Resistance.</title>
        <authorList>
            <person name="Kim Y.J."/>
            <person name="Yang D.C."/>
            <person name="Sukweenadhi J."/>
        </authorList>
    </citation>
    <scope>NUCLEOTIDE SEQUENCE [LARGE SCALE GENOMIC DNA]</scope>
    <source>
        <strain evidence="8 9">DCY84</strain>
    </source>
</reference>
<evidence type="ECO:0000313" key="9">
    <source>
        <dbReference type="Proteomes" id="UP000092573"/>
    </source>
</evidence>
<dbReference type="AlphaFoldDB" id="A0A1B1N255"/>
<evidence type="ECO:0000256" key="6">
    <source>
        <dbReference type="SAM" id="Coils"/>
    </source>
</evidence>
<evidence type="ECO:0000256" key="5">
    <source>
        <dbReference type="PIRNR" id="PIRNR038471"/>
    </source>
</evidence>
<feature type="domain" description="Rod shape-determining protein MreC beta-barrel core" evidence="7">
    <location>
        <begin position="130"/>
        <end position="285"/>
    </location>
</feature>
<protein>
    <recommendedName>
        <fullName evidence="2 5">Cell shape-determining protein MreC</fullName>
    </recommendedName>
    <alternativeName>
        <fullName evidence="4 5">Cell shape protein MreC</fullName>
    </alternativeName>
</protein>
<keyword evidence="9" id="KW-1185">Reference proteome</keyword>
<dbReference type="STRING" id="1462996.AWM70_13595"/>
<gene>
    <name evidence="8" type="ORF">AWM70_13595</name>
</gene>
<name>A0A1B1N255_9BACL</name>
<evidence type="ECO:0000256" key="2">
    <source>
        <dbReference type="ARBA" id="ARBA00013855"/>
    </source>
</evidence>
<dbReference type="GO" id="GO:0008360">
    <property type="term" value="P:regulation of cell shape"/>
    <property type="evidence" value="ECO:0007669"/>
    <property type="project" value="UniProtKB-KW"/>
</dbReference>
<dbReference type="PANTHER" id="PTHR34138">
    <property type="entry name" value="CELL SHAPE-DETERMINING PROTEIN MREC"/>
    <property type="match status" value="1"/>
</dbReference>
<dbReference type="Pfam" id="PF04085">
    <property type="entry name" value="MreC"/>
    <property type="match status" value="1"/>
</dbReference>
<comment type="function">
    <text evidence="5">Involved in formation and maintenance of cell shape.</text>
</comment>
<dbReference type="KEGG" id="pyg:AWM70_13595"/>
<dbReference type="PIRSF" id="PIRSF038471">
    <property type="entry name" value="MreC"/>
    <property type="match status" value="1"/>
</dbReference>
<dbReference type="InterPro" id="IPR055342">
    <property type="entry name" value="MreC_beta-barrel_core"/>
</dbReference>
<keyword evidence="3 5" id="KW-0133">Cell shape</keyword>
<dbReference type="Proteomes" id="UP000092573">
    <property type="component" value="Chromosome"/>
</dbReference>